<name>A0A9P8ID88_9PEZI</name>
<feature type="coiled-coil region" evidence="10">
    <location>
        <begin position="51"/>
        <end position="115"/>
    </location>
</feature>
<dbReference type="GO" id="GO:0006890">
    <property type="term" value="P:retrograde vesicle-mediated transport, Golgi to endoplasmic reticulum"/>
    <property type="evidence" value="ECO:0007669"/>
    <property type="project" value="InterPro"/>
</dbReference>
<dbReference type="GO" id="GO:0005789">
    <property type="term" value="C:endoplasmic reticulum membrane"/>
    <property type="evidence" value="ECO:0007669"/>
    <property type="project" value="UniProtKB-SubCell"/>
</dbReference>
<feature type="compositionally biased region" description="Basic and acidic residues" evidence="11">
    <location>
        <begin position="142"/>
        <end position="153"/>
    </location>
</feature>
<keyword evidence="3 12" id="KW-0812">Transmembrane</keyword>
<feature type="transmembrane region" description="Helical" evidence="12">
    <location>
        <begin position="230"/>
        <end position="248"/>
    </location>
</feature>
<feature type="region of interest" description="Disordered" evidence="11">
    <location>
        <begin position="115"/>
        <end position="153"/>
    </location>
</feature>
<comment type="subcellular location">
    <subcellularLocation>
        <location evidence="1">Endoplasmic reticulum membrane</location>
        <topology evidence="1">Single-pass type IV membrane protein</topology>
    </subcellularLocation>
</comment>
<evidence type="ECO:0000256" key="3">
    <source>
        <dbReference type="ARBA" id="ARBA00022692"/>
    </source>
</evidence>
<organism evidence="14 15">
    <name type="scientific">Glutinoglossum americanum</name>
    <dbReference type="NCBI Taxonomy" id="1670608"/>
    <lineage>
        <taxon>Eukaryota</taxon>
        <taxon>Fungi</taxon>
        <taxon>Dikarya</taxon>
        <taxon>Ascomycota</taxon>
        <taxon>Pezizomycotina</taxon>
        <taxon>Geoglossomycetes</taxon>
        <taxon>Geoglossales</taxon>
        <taxon>Geoglossaceae</taxon>
        <taxon>Glutinoglossum</taxon>
    </lineage>
</organism>
<reference evidence="14" key="1">
    <citation type="submission" date="2021-03" db="EMBL/GenBank/DDBJ databases">
        <title>Comparative genomics and phylogenomic investigation of the class Geoglossomycetes provide insights into ecological specialization and systematics.</title>
        <authorList>
            <person name="Melie T."/>
            <person name="Pirro S."/>
            <person name="Miller A.N."/>
            <person name="Quandt A."/>
        </authorList>
    </citation>
    <scope>NUCLEOTIDE SEQUENCE</scope>
    <source>
        <strain evidence="14">GBOQ0MN5Z8</strain>
    </source>
</reference>
<comment type="similarity">
    <text evidence="9">Belongs to the SEC20 family.</text>
</comment>
<evidence type="ECO:0000259" key="13">
    <source>
        <dbReference type="Pfam" id="PF03908"/>
    </source>
</evidence>
<keyword evidence="8 12" id="KW-0472">Membrane</keyword>
<evidence type="ECO:0000256" key="10">
    <source>
        <dbReference type="SAM" id="Coils"/>
    </source>
</evidence>
<proteinExistence type="inferred from homology"/>
<feature type="compositionally biased region" description="Gly residues" evidence="11">
    <location>
        <begin position="324"/>
        <end position="333"/>
    </location>
</feature>
<feature type="compositionally biased region" description="Basic and acidic residues" evidence="11">
    <location>
        <begin position="343"/>
        <end position="358"/>
    </location>
</feature>
<evidence type="ECO:0000313" key="14">
    <source>
        <dbReference type="EMBL" id="KAH0544196.1"/>
    </source>
</evidence>
<accession>A0A9P8ID88</accession>
<comment type="caution">
    <text evidence="14">The sequence shown here is derived from an EMBL/GenBank/DDBJ whole genome shotgun (WGS) entry which is preliminary data.</text>
</comment>
<keyword evidence="7 10" id="KW-0175">Coiled coil</keyword>
<evidence type="ECO:0000256" key="11">
    <source>
        <dbReference type="SAM" id="MobiDB-lite"/>
    </source>
</evidence>
<evidence type="ECO:0000256" key="7">
    <source>
        <dbReference type="ARBA" id="ARBA00023054"/>
    </source>
</evidence>
<dbReference type="OrthoDB" id="46868at2759"/>
<evidence type="ECO:0000256" key="5">
    <source>
        <dbReference type="ARBA" id="ARBA00022892"/>
    </source>
</evidence>
<sequence length="420" mass="46848">MSRSPLPSRLGNLSESHRVTLSLITRLSKLSIQPGSTSLANDGNDSRLELAAEIHQELKEQEDALELLRQEVDDHVSGARGAERERERARLEASVARIEEDLKLARSQFRKAQLQAKRNAEVSQRKERELLFSKSSSNNNNSRERQRGQEKLSQDELLVNASGDVTAALRRTHQVMQSELSRSQFAHDTLQQSTAALATLSENYNSLDSLLSSSRNLLGTLLRSQKSDTWYLETAFYILLSTIVWLFFRRILYGPLWWLVWLPLKGLYWILGTTIALATGSASSGMSVSLQEASVTTTRVVTTQHPVGGDRPTFVMGQAISIPVGGGGRGRPGPYGTPSPAPRDSERSAMEEVERVIDDSQGQQLQGDQEAGGEGSDGEKGEGRPKDDAEGERRKPNPKKRMWEEDKEARKEEERKRDEL</sequence>
<keyword evidence="4" id="KW-0256">Endoplasmic reticulum</keyword>
<dbReference type="EMBL" id="JAGHQL010000022">
    <property type="protein sequence ID" value="KAH0544196.1"/>
    <property type="molecule type" value="Genomic_DNA"/>
</dbReference>
<protein>
    <recommendedName>
        <fullName evidence="13">Sec20 C-terminal domain-containing protein</fullName>
    </recommendedName>
</protein>
<feature type="compositionally biased region" description="Basic and acidic residues" evidence="11">
    <location>
        <begin position="118"/>
        <end position="131"/>
    </location>
</feature>
<evidence type="ECO:0000256" key="6">
    <source>
        <dbReference type="ARBA" id="ARBA00022989"/>
    </source>
</evidence>
<dbReference type="Proteomes" id="UP000698800">
    <property type="component" value="Unassembled WGS sequence"/>
</dbReference>
<gene>
    <name evidence="14" type="ORF">FGG08_001641</name>
</gene>
<dbReference type="PANTHER" id="PTHR12825">
    <property type="entry name" value="BNIP1-RELATED"/>
    <property type="match status" value="1"/>
</dbReference>
<dbReference type="AlphaFoldDB" id="A0A9P8ID88"/>
<evidence type="ECO:0000256" key="12">
    <source>
        <dbReference type="SAM" id="Phobius"/>
    </source>
</evidence>
<dbReference type="InterPro" id="IPR056173">
    <property type="entry name" value="Sec20_C"/>
</dbReference>
<dbReference type="PANTHER" id="PTHR12825:SF0">
    <property type="entry name" value="VESICLE TRANSPORT PROTEIN SEC20"/>
    <property type="match status" value="1"/>
</dbReference>
<feature type="domain" description="Sec20 C-terminal" evidence="13">
    <location>
        <begin position="163"/>
        <end position="251"/>
    </location>
</feature>
<evidence type="ECO:0000256" key="9">
    <source>
        <dbReference type="ARBA" id="ARBA00037934"/>
    </source>
</evidence>
<dbReference type="GO" id="GO:0031201">
    <property type="term" value="C:SNARE complex"/>
    <property type="evidence" value="ECO:0007669"/>
    <property type="project" value="TreeGrafter"/>
</dbReference>
<evidence type="ECO:0000256" key="2">
    <source>
        <dbReference type="ARBA" id="ARBA00022448"/>
    </source>
</evidence>
<dbReference type="Pfam" id="PF03908">
    <property type="entry name" value="Sec20"/>
    <property type="match status" value="1"/>
</dbReference>
<evidence type="ECO:0000256" key="8">
    <source>
        <dbReference type="ARBA" id="ARBA00023136"/>
    </source>
</evidence>
<evidence type="ECO:0000256" key="1">
    <source>
        <dbReference type="ARBA" id="ARBA00004163"/>
    </source>
</evidence>
<feature type="compositionally biased region" description="Basic and acidic residues" evidence="11">
    <location>
        <begin position="377"/>
        <end position="420"/>
    </location>
</feature>
<evidence type="ECO:0000313" key="15">
    <source>
        <dbReference type="Proteomes" id="UP000698800"/>
    </source>
</evidence>
<dbReference type="GO" id="GO:0005484">
    <property type="term" value="F:SNAP receptor activity"/>
    <property type="evidence" value="ECO:0007669"/>
    <property type="project" value="InterPro"/>
</dbReference>
<keyword evidence="5" id="KW-0931">ER-Golgi transport</keyword>
<feature type="region of interest" description="Disordered" evidence="11">
    <location>
        <begin position="320"/>
        <end position="420"/>
    </location>
</feature>
<keyword evidence="6 12" id="KW-1133">Transmembrane helix</keyword>
<dbReference type="InterPro" id="IPR005606">
    <property type="entry name" value="Sec20"/>
</dbReference>
<evidence type="ECO:0000256" key="4">
    <source>
        <dbReference type="ARBA" id="ARBA00022824"/>
    </source>
</evidence>
<keyword evidence="15" id="KW-1185">Reference proteome</keyword>
<keyword evidence="2" id="KW-0813">Transport</keyword>